<dbReference type="EMBL" id="AMCI01000867">
    <property type="protein sequence ID" value="EJX07504.1"/>
    <property type="molecule type" value="Genomic_DNA"/>
</dbReference>
<evidence type="ECO:0000313" key="2">
    <source>
        <dbReference type="EMBL" id="EJX07504.1"/>
    </source>
</evidence>
<reference evidence="2" key="1">
    <citation type="journal article" date="2012" name="PLoS ONE">
        <title>Gene sets for utilization of primary and secondary nutrition supplies in the distal gut of endangered iberian lynx.</title>
        <authorList>
            <person name="Alcaide M."/>
            <person name="Messina E."/>
            <person name="Richter M."/>
            <person name="Bargiela R."/>
            <person name="Peplies J."/>
            <person name="Huws S.A."/>
            <person name="Newbold C.J."/>
            <person name="Golyshin P.N."/>
            <person name="Simon M.A."/>
            <person name="Lopez G."/>
            <person name="Yakimov M.M."/>
            <person name="Ferrer M."/>
        </authorList>
    </citation>
    <scope>NUCLEOTIDE SEQUENCE</scope>
</reference>
<organism evidence="2">
    <name type="scientific">gut metagenome</name>
    <dbReference type="NCBI Taxonomy" id="749906"/>
    <lineage>
        <taxon>unclassified sequences</taxon>
        <taxon>metagenomes</taxon>
        <taxon>organismal metagenomes</taxon>
    </lineage>
</organism>
<feature type="compositionally biased region" description="Basic and acidic residues" evidence="1">
    <location>
        <begin position="143"/>
        <end position="152"/>
    </location>
</feature>
<gene>
    <name evidence="2" type="ORF">EVA_04384</name>
</gene>
<comment type="caution">
    <text evidence="2">The sequence shown here is derived from an EMBL/GenBank/DDBJ whole genome shotgun (WGS) entry which is preliminary data.</text>
</comment>
<name>J9GJR4_9ZZZZ</name>
<protein>
    <submittedName>
        <fullName evidence="2">Uncharacterized protein</fullName>
    </submittedName>
</protein>
<dbReference type="AlphaFoldDB" id="J9GJR4"/>
<accession>J9GJR4</accession>
<feature type="region of interest" description="Disordered" evidence="1">
    <location>
        <begin position="143"/>
        <end position="181"/>
    </location>
</feature>
<proteinExistence type="predicted"/>
<evidence type="ECO:0000256" key="1">
    <source>
        <dbReference type="SAM" id="MobiDB-lite"/>
    </source>
</evidence>
<sequence length="181" mass="21114">MKKSIFVTLIALLFWGFQAASFAQNNNGKPAPQLTPEQRAERRANGMVKTLMLDDAKAAQFVPLYKKYILELQSCQFRNKMKGFGDKKVETMKDSEIKELLDLRFSESRRILDIREKYYKSFSKLLTPRQLWTIYSREKMMAGKMKKEMERRKNGKGKRGRHMQHRPGQGNACPNCDNSPK</sequence>
<feature type="compositionally biased region" description="Basic residues" evidence="1">
    <location>
        <begin position="153"/>
        <end position="165"/>
    </location>
</feature>